<evidence type="ECO:0000256" key="10">
    <source>
        <dbReference type="ARBA" id="ARBA00031323"/>
    </source>
</evidence>
<dbReference type="PANTHER" id="PTHR11579">
    <property type="entry name" value="PROTEIN-L-ISOASPARTATE O-METHYLTRANSFERASE"/>
    <property type="match status" value="1"/>
</dbReference>
<evidence type="ECO:0000313" key="12">
    <source>
        <dbReference type="EMBL" id="CAA9434132.1"/>
    </source>
</evidence>
<dbReference type="Pfam" id="PF01135">
    <property type="entry name" value="PCMT"/>
    <property type="match status" value="1"/>
</dbReference>
<keyword evidence="5" id="KW-0963">Cytoplasm</keyword>
<evidence type="ECO:0000256" key="5">
    <source>
        <dbReference type="ARBA" id="ARBA00022490"/>
    </source>
</evidence>
<protein>
    <recommendedName>
        <fullName evidence="4">Protein-L-isoaspartate O-methyltransferase</fullName>
        <ecNumber evidence="3">2.1.1.77</ecNumber>
    </recommendedName>
    <alternativeName>
        <fullName evidence="11">L-isoaspartyl protein carboxyl methyltransferase</fullName>
    </alternativeName>
    <alternativeName>
        <fullName evidence="9">Protein L-isoaspartyl methyltransferase</fullName>
    </alternativeName>
    <alternativeName>
        <fullName evidence="10">Protein-beta-aspartate methyltransferase</fullName>
    </alternativeName>
</protein>
<dbReference type="PANTHER" id="PTHR11579:SF0">
    <property type="entry name" value="PROTEIN-L-ISOASPARTATE(D-ASPARTATE) O-METHYLTRANSFERASE"/>
    <property type="match status" value="1"/>
</dbReference>
<dbReference type="SUPFAM" id="SSF53335">
    <property type="entry name" value="S-adenosyl-L-methionine-dependent methyltransferases"/>
    <property type="match status" value="1"/>
</dbReference>
<dbReference type="EMBL" id="CADCVD010000031">
    <property type="protein sequence ID" value="CAA9434132.1"/>
    <property type="molecule type" value="Genomic_DNA"/>
</dbReference>
<gene>
    <name evidence="12" type="ORF">AVDCRST_MAG37-839</name>
</gene>
<organism evidence="12">
    <name type="scientific">uncultured Rubrobacteraceae bacterium</name>
    <dbReference type="NCBI Taxonomy" id="349277"/>
    <lineage>
        <taxon>Bacteria</taxon>
        <taxon>Bacillati</taxon>
        <taxon>Actinomycetota</taxon>
        <taxon>Rubrobacteria</taxon>
        <taxon>Rubrobacterales</taxon>
        <taxon>Rubrobacteraceae</taxon>
        <taxon>environmental samples</taxon>
    </lineage>
</organism>
<keyword evidence="8" id="KW-0949">S-adenosyl-L-methionine</keyword>
<evidence type="ECO:0000256" key="3">
    <source>
        <dbReference type="ARBA" id="ARBA00011890"/>
    </source>
</evidence>
<dbReference type="GO" id="GO:0005737">
    <property type="term" value="C:cytoplasm"/>
    <property type="evidence" value="ECO:0007669"/>
    <property type="project" value="UniProtKB-SubCell"/>
</dbReference>
<dbReference type="GO" id="GO:0032259">
    <property type="term" value="P:methylation"/>
    <property type="evidence" value="ECO:0007669"/>
    <property type="project" value="UniProtKB-KW"/>
</dbReference>
<dbReference type="InterPro" id="IPR029063">
    <property type="entry name" value="SAM-dependent_MTases_sf"/>
</dbReference>
<evidence type="ECO:0000256" key="2">
    <source>
        <dbReference type="ARBA" id="ARBA00005369"/>
    </source>
</evidence>
<evidence type="ECO:0000256" key="11">
    <source>
        <dbReference type="ARBA" id="ARBA00031350"/>
    </source>
</evidence>
<evidence type="ECO:0000256" key="8">
    <source>
        <dbReference type="ARBA" id="ARBA00022691"/>
    </source>
</evidence>
<keyword evidence="7 12" id="KW-0808">Transferase</keyword>
<reference evidence="12" key="1">
    <citation type="submission" date="2020-02" db="EMBL/GenBank/DDBJ databases">
        <authorList>
            <person name="Meier V. D."/>
        </authorList>
    </citation>
    <scope>NUCLEOTIDE SEQUENCE</scope>
    <source>
        <strain evidence="12">AVDCRST_MAG37</strain>
    </source>
</reference>
<comment type="similarity">
    <text evidence="2">Belongs to the methyltransferase superfamily. L-isoaspartyl/D-aspartyl protein methyltransferase family.</text>
</comment>
<evidence type="ECO:0000256" key="9">
    <source>
        <dbReference type="ARBA" id="ARBA00030757"/>
    </source>
</evidence>
<comment type="subcellular location">
    <subcellularLocation>
        <location evidence="1">Cytoplasm</location>
    </subcellularLocation>
</comment>
<dbReference type="InterPro" id="IPR000682">
    <property type="entry name" value="PCMT"/>
</dbReference>
<dbReference type="PROSITE" id="PS01279">
    <property type="entry name" value="PCMT"/>
    <property type="match status" value="1"/>
</dbReference>
<dbReference type="CDD" id="cd02440">
    <property type="entry name" value="AdoMet_MTases"/>
    <property type="match status" value="1"/>
</dbReference>
<keyword evidence="6 12" id="KW-0489">Methyltransferase</keyword>
<dbReference type="AlphaFoldDB" id="A0A6J4Q5R0"/>
<dbReference type="Gene3D" id="3.40.50.150">
    <property type="entry name" value="Vaccinia Virus protein VP39"/>
    <property type="match status" value="1"/>
</dbReference>
<name>A0A6J4Q5R0_9ACTN</name>
<sequence>MTSSQEDLVRAIAAQGVRDPRLLRALLQVPRAGFVPPDLTEAAYLDRPLPIPHDQVTTQPSLSAKMIEALGLEGTERVLEVGTGYGFQTALLCRLSGFVRSVERFADVGETARDNLARQGVANVEVVVGDGTGGLPEYAPYDAILVSAAFPSVPPPLVDQLAFKGRLVQPMGPGGREDVVLFEKGLQGFERCRTVTGAHFVRLYGTHAFPTG</sequence>
<dbReference type="GO" id="GO:0004719">
    <property type="term" value="F:protein-L-isoaspartate (D-aspartate) O-methyltransferase activity"/>
    <property type="evidence" value="ECO:0007669"/>
    <property type="project" value="UniProtKB-EC"/>
</dbReference>
<accession>A0A6J4Q5R0</accession>
<dbReference type="EC" id="2.1.1.77" evidence="3"/>
<dbReference type="NCBIfam" id="NF001453">
    <property type="entry name" value="PRK00312.1"/>
    <property type="match status" value="1"/>
</dbReference>
<proteinExistence type="inferred from homology"/>
<evidence type="ECO:0000256" key="1">
    <source>
        <dbReference type="ARBA" id="ARBA00004496"/>
    </source>
</evidence>
<evidence type="ECO:0000256" key="4">
    <source>
        <dbReference type="ARBA" id="ARBA00013346"/>
    </source>
</evidence>
<evidence type="ECO:0000256" key="6">
    <source>
        <dbReference type="ARBA" id="ARBA00022603"/>
    </source>
</evidence>
<evidence type="ECO:0000256" key="7">
    <source>
        <dbReference type="ARBA" id="ARBA00022679"/>
    </source>
</evidence>